<sequence>MHLGTNVIDAMLSLWRGLFTCESTDSKRNWDWALQLMDNNVWQAHGKLVASATKYFPSFFHCPPRNPAEKLSSGYKATELYLYVFGLGPGFFRQVLAKKYWKNFCKLVRGFRVIMQRSISGQQAQDAHFYLIQFVEEYENIYYQRRADQIHFNRPCFHTLLHAPQEVFCVGNAIHTDQFTMERAIGELGQNIRQPSNPYGALTQLALRKAKINALKSICPELDNDLTPHTPWHAHDMGNGHVLLRPREETAHEFSDKEHDAIRAVCNVDKCQKWGRLQLPNGQVARSLYSENRRLSENKRNTRNVKNAYVVLSKYSSPDQDLLEESFHTLHACSYLSQESLVCVPLNSIVTVVSMQPLPLVAGDPENLWFVVEKCGLDDTQLFGNEAPAN</sequence>
<reference evidence="2" key="1">
    <citation type="submission" date="2014-04" db="EMBL/GenBank/DDBJ databases">
        <title>Evolutionary Origins and Diversification of the Mycorrhizal Mutualists.</title>
        <authorList>
            <consortium name="DOE Joint Genome Institute"/>
            <consortium name="Mycorrhizal Genomics Consortium"/>
            <person name="Kohler A."/>
            <person name="Kuo A."/>
            <person name="Nagy L.G."/>
            <person name="Floudas D."/>
            <person name="Copeland A."/>
            <person name="Barry K.W."/>
            <person name="Cichocki N."/>
            <person name="Veneault-Fourrey C."/>
            <person name="LaButti K."/>
            <person name="Lindquist E.A."/>
            <person name="Lipzen A."/>
            <person name="Lundell T."/>
            <person name="Morin E."/>
            <person name="Murat C."/>
            <person name="Riley R."/>
            <person name="Ohm R."/>
            <person name="Sun H."/>
            <person name="Tunlid A."/>
            <person name="Henrissat B."/>
            <person name="Grigoriev I.V."/>
            <person name="Hibbett D.S."/>
            <person name="Martin F."/>
        </authorList>
    </citation>
    <scope>NUCLEOTIDE SEQUENCE [LARGE SCALE GENOMIC DNA]</scope>
    <source>
        <strain evidence="2">FD-334 SS-4</strain>
    </source>
</reference>
<dbReference type="Proteomes" id="UP000054270">
    <property type="component" value="Unassembled WGS sequence"/>
</dbReference>
<dbReference type="EMBL" id="KN817759">
    <property type="protein sequence ID" value="KJA13285.1"/>
    <property type="molecule type" value="Genomic_DNA"/>
</dbReference>
<dbReference type="AlphaFoldDB" id="A0A0D2NXT2"/>
<evidence type="ECO:0000313" key="1">
    <source>
        <dbReference type="EMBL" id="KJA13285.1"/>
    </source>
</evidence>
<keyword evidence="2" id="KW-1185">Reference proteome</keyword>
<evidence type="ECO:0000313" key="2">
    <source>
        <dbReference type="Proteomes" id="UP000054270"/>
    </source>
</evidence>
<gene>
    <name evidence="1" type="ORF">HYPSUDRAFT_151755</name>
</gene>
<proteinExistence type="predicted"/>
<protein>
    <submittedName>
        <fullName evidence="1">Uncharacterized protein</fullName>
    </submittedName>
</protein>
<dbReference type="STRING" id="945553.A0A0D2NXT2"/>
<name>A0A0D2NXT2_HYPSF</name>
<accession>A0A0D2NXT2</accession>
<organism evidence="1 2">
    <name type="scientific">Hypholoma sublateritium (strain FD-334 SS-4)</name>
    <dbReference type="NCBI Taxonomy" id="945553"/>
    <lineage>
        <taxon>Eukaryota</taxon>
        <taxon>Fungi</taxon>
        <taxon>Dikarya</taxon>
        <taxon>Basidiomycota</taxon>
        <taxon>Agaricomycotina</taxon>
        <taxon>Agaricomycetes</taxon>
        <taxon>Agaricomycetidae</taxon>
        <taxon>Agaricales</taxon>
        <taxon>Agaricineae</taxon>
        <taxon>Strophariaceae</taxon>
        <taxon>Hypholoma</taxon>
    </lineage>
</organism>
<dbReference type="OrthoDB" id="2669721at2759"/>